<keyword evidence="10" id="KW-0503">Monooxygenase</keyword>
<evidence type="ECO:0000256" key="10">
    <source>
        <dbReference type="ARBA" id="ARBA00023033"/>
    </source>
</evidence>
<comment type="subcellular location">
    <subcellularLocation>
        <location evidence="2">Membrane</location>
    </subcellularLocation>
</comment>
<dbReference type="GO" id="GO:0004497">
    <property type="term" value="F:monooxygenase activity"/>
    <property type="evidence" value="ECO:0007669"/>
    <property type="project" value="UniProtKB-KW"/>
</dbReference>
<dbReference type="GO" id="GO:0016020">
    <property type="term" value="C:membrane"/>
    <property type="evidence" value="ECO:0007669"/>
    <property type="project" value="UniProtKB-SubCell"/>
</dbReference>
<proteinExistence type="inferred from homology"/>
<keyword evidence="7" id="KW-1133">Transmembrane helix</keyword>
<feature type="non-terminal residue" evidence="12">
    <location>
        <position position="1"/>
    </location>
</feature>
<dbReference type="InterPro" id="IPR036396">
    <property type="entry name" value="Cyt_P450_sf"/>
</dbReference>
<keyword evidence="9" id="KW-0408">Iron</keyword>
<evidence type="ECO:0000256" key="2">
    <source>
        <dbReference type="ARBA" id="ARBA00004370"/>
    </source>
</evidence>
<keyword evidence="5" id="KW-0812">Transmembrane</keyword>
<name>A0AAN6WS99_9PEZI</name>
<comment type="similarity">
    <text evidence="3">Belongs to the cytochrome P450 family.</text>
</comment>
<keyword evidence="13" id="KW-1185">Reference proteome</keyword>
<comment type="caution">
    <text evidence="12">The sequence shown here is derived from an EMBL/GenBank/DDBJ whole genome shotgun (WGS) entry which is preliminary data.</text>
</comment>
<dbReference type="Proteomes" id="UP001302126">
    <property type="component" value="Unassembled WGS sequence"/>
</dbReference>
<evidence type="ECO:0000313" key="12">
    <source>
        <dbReference type="EMBL" id="KAK4185397.1"/>
    </source>
</evidence>
<keyword evidence="8" id="KW-0560">Oxidoreductase</keyword>
<dbReference type="GO" id="GO:0016705">
    <property type="term" value="F:oxidoreductase activity, acting on paired donors, with incorporation or reduction of molecular oxygen"/>
    <property type="evidence" value="ECO:0007669"/>
    <property type="project" value="InterPro"/>
</dbReference>
<gene>
    <name evidence="12" type="ORF">QBC35DRAFT_370179</name>
</gene>
<reference evidence="12" key="2">
    <citation type="submission" date="2023-05" db="EMBL/GenBank/DDBJ databases">
        <authorList>
            <consortium name="Lawrence Berkeley National Laboratory"/>
            <person name="Steindorff A."/>
            <person name="Hensen N."/>
            <person name="Bonometti L."/>
            <person name="Westerberg I."/>
            <person name="Brannstrom I.O."/>
            <person name="Guillou S."/>
            <person name="Cros-Aarteil S."/>
            <person name="Calhoun S."/>
            <person name="Haridas S."/>
            <person name="Kuo A."/>
            <person name="Mondo S."/>
            <person name="Pangilinan J."/>
            <person name="Riley R."/>
            <person name="Labutti K."/>
            <person name="Andreopoulos B."/>
            <person name="Lipzen A."/>
            <person name="Chen C."/>
            <person name="Yanf M."/>
            <person name="Daum C."/>
            <person name="Ng V."/>
            <person name="Clum A."/>
            <person name="Ohm R."/>
            <person name="Martin F."/>
            <person name="Silar P."/>
            <person name="Natvig D."/>
            <person name="Lalanne C."/>
            <person name="Gautier V."/>
            <person name="Ament-Velasquez S.L."/>
            <person name="Kruys A."/>
            <person name="Hutchinson M.I."/>
            <person name="Powell A.J."/>
            <person name="Barry K."/>
            <person name="Miller A.N."/>
            <person name="Grigoriev I.V."/>
            <person name="Debuchy R."/>
            <person name="Gladieux P."/>
            <person name="Thoren M.H."/>
            <person name="Johannesson H."/>
        </authorList>
    </citation>
    <scope>NUCLEOTIDE SEQUENCE</scope>
    <source>
        <strain evidence="12">PSN309</strain>
    </source>
</reference>
<dbReference type="PANTHER" id="PTHR46206:SF5">
    <property type="entry name" value="P450, PUTATIVE (EUROFUNG)-RELATED"/>
    <property type="match status" value="1"/>
</dbReference>
<reference evidence="12" key="1">
    <citation type="journal article" date="2023" name="Mol. Phylogenet. Evol.">
        <title>Genome-scale phylogeny and comparative genomics of the fungal order Sordariales.</title>
        <authorList>
            <person name="Hensen N."/>
            <person name="Bonometti L."/>
            <person name="Westerberg I."/>
            <person name="Brannstrom I.O."/>
            <person name="Guillou S."/>
            <person name="Cros-Aarteil S."/>
            <person name="Calhoun S."/>
            <person name="Haridas S."/>
            <person name="Kuo A."/>
            <person name="Mondo S."/>
            <person name="Pangilinan J."/>
            <person name="Riley R."/>
            <person name="LaButti K."/>
            <person name="Andreopoulos B."/>
            <person name="Lipzen A."/>
            <person name="Chen C."/>
            <person name="Yan M."/>
            <person name="Daum C."/>
            <person name="Ng V."/>
            <person name="Clum A."/>
            <person name="Steindorff A."/>
            <person name="Ohm R.A."/>
            <person name="Martin F."/>
            <person name="Silar P."/>
            <person name="Natvig D.O."/>
            <person name="Lalanne C."/>
            <person name="Gautier V."/>
            <person name="Ament-Velasquez S.L."/>
            <person name="Kruys A."/>
            <person name="Hutchinson M.I."/>
            <person name="Powell A.J."/>
            <person name="Barry K."/>
            <person name="Miller A.N."/>
            <person name="Grigoriev I.V."/>
            <person name="Debuchy R."/>
            <person name="Gladieux P."/>
            <person name="Hiltunen Thoren M."/>
            <person name="Johannesson H."/>
        </authorList>
    </citation>
    <scope>NUCLEOTIDE SEQUENCE</scope>
    <source>
        <strain evidence="12">PSN309</strain>
    </source>
</reference>
<dbReference type="GO" id="GO:0005506">
    <property type="term" value="F:iron ion binding"/>
    <property type="evidence" value="ECO:0007669"/>
    <property type="project" value="InterPro"/>
</dbReference>
<dbReference type="AlphaFoldDB" id="A0AAN6WS99"/>
<dbReference type="PANTHER" id="PTHR46206">
    <property type="entry name" value="CYTOCHROME P450"/>
    <property type="match status" value="1"/>
</dbReference>
<dbReference type="EMBL" id="MU864451">
    <property type="protein sequence ID" value="KAK4185397.1"/>
    <property type="molecule type" value="Genomic_DNA"/>
</dbReference>
<evidence type="ECO:0000256" key="11">
    <source>
        <dbReference type="ARBA" id="ARBA00023136"/>
    </source>
</evidence>
<evidence type="ECO:0000256" key="6">
    <source>
        <dbReference type="ARBA" id="ARBA00022723"/>
    </source>
</evidence>
<evidence type="ECO:0000256" key="8">
    <source>
        <dbReference type="ARBA" id="ARBA00023002"/>
    </source>
</evidence>
<evidence type="ECO:0000313" key="13">
    <source>
        <dbReference type="Proteomes" id="UP001302126"/>
    </source>
</evidence>
<evidence type="ECO:0000256" key="9">
    <source>
        <dbReference type="ARBA" id="ARBA00023004"/>
    </source>
</evidence>
<protein>
    <submittedName>
        <fullName evidence="12">Uncharacterized protein</fullName>
    </submittedName>
</protein>
<comment type="cofactor">
    <cofactor evidence="1">
        <name>heme</name>
        <dbReference type="ChEBI" id="CHEBI:30413"/>
    </cofactor>
</comment>
<evidence type="ECO:0000256" key="4">
    <source>
        <dbReference type="ARBA" id="ARBA00022617"/>
    </source>
</evidence>
<keyword evidence="4" id="KW-0349">Heme</keyword>
<evidence type="ECO:0000256" key="3">
    <source>
        <dbReference type="ARBA" id="ARBA00010617"/>
    </source>
</evidence>
<keyword evidence="6" id="KW-0479">Metal-binding</keyword>
<keyword evidence="11" id="KW-0472">Membrane</keyword>
<evidence type="ECO:0000256" key="5">
    <source>
        <dbReference type="ARBA" id="ARBA00022692"/>
    </source>
</evidence>
<organism evidence="12 13">
    <name type="scientific">Podospora australis</name>
    <dbReference type="NCBI Taxonomy" id="1536484"/>
    <lineage>
        <taxon>Eukaryota</taxon>
        <taxon>Fungi</taxon>
        <taxon>Dikarya</taxon>
        <taxon>Ascomycota</taxon>
        <taxon>Pezizomycotina</taxon>
        <taxon>Sordariomycetes</taxon>
        <taxon>Sordariomycetidae</taxon>
        <taxon>Sordariales</taxon>
        <taxon>Podosporaceae</taxon>
        <taxon>Podospora</taxon>
    </lineage>
</organism>
<sequence>LVSYVSRRAKAWRHLLKGPDMIQEGYNKTNGAPFEVLTPDLRQVFVSSPQHIKEVTQAPFTALSMQAAAKQMLQPKYTMHGFDWFDRPGVEGFGYVRTVRTPLTNNLRCLLPDLATLVRARVAEMHAQHPVVNGVKHTTLFPMVIKLVAMTNATSFFGKDIANSEAFIKGS</sequence>
<feature type="non-terminal residue" evidence="12">
    <location>
        <position position="171"/>
    </location>
</feature>
<evidence type="ECO:0000256" key="1">
    <source>
        <dbReference type="ARBA" id="ARBA00001971"/>
    </source>
</evidence>
<evidence type="ECO:0000256" key="7">
    <source>
        <dbReference type="ARBA" id="ARBA00022989"/>
    </source>
</evidence>
<accession>A0AAN6WS99</accession>
<dbReference type="GO" id="GO:0020037">
    <property type="term" value="F:heme binding"/>
    <property type="evidence" value="ECO:0007669"/>
    <property type="project" value="InterPro"/>
</dbReference>
<dbReference type="Gene3D" id="1.10.630.10">
    <property type="entry name" value="Cytochrome P450"/>
    <property type="match status" value="1"/>
</dbReference>